<dbReference type="SUPFAM" id="SSF55729">
    <property type="entry name" value="Acyl-CoA N-acyltransferases (Nat)"/>
    <property type="match status" value="1"/>
</dbReference>
<dbReference type="GO" id="GO:0005634">
    <property type="term" value="C:nucleus"/>
    <property type="evidence" value="ECO:0007669"/>
    <property type="project" value="TreeGrafter"/>
</dbReference>
<dbReference type="Proteomes" id="UP000054097">
    <property type="component" value="Unassembled WGS sequence"/>
</dbReference>
<dbReference type="Pfam" id="PF00583">
    <property type="entry name" value="Acetyltransf_1"/>
    <property type="match status" value="1"/>
</dbReference>
<dbReference type="AlphaFoldDB" id="A0A0C3BIY3"/>
<dbReference type="InterPro" id="IPR016181">
    <property type="entry name" value="Acyl_CoA_acyltransferase"/>
</dbReference>
<keyword evidence="3" id="KW-1185">Reference proteome</keyword>
<dbReference type="STRING" id="933852.A0A0C3BIY3"/>
<organism evidence="2 3">
    <name type="scientific">Serendipita vermifera MAFF 305830</name>
    <dbReference type="NCBI Taxonomy" id="933852"/>
    <lineage>
        <taxon>Eukaryota</taxon>
        <taxon>Fungi</taxon>
        <taxon>Dikarya</taxon>
        <taxon>Basidiomycota</taxon>
        <taxon>Agaricomycotina</taxon>
        <taxon>Agaricomycetes</taxon>
        <taxon>Sebacinales</taxon>
        <taxon>Serendipitaceae</taxon>
        <taxon>Serendipita</taxon>
    </lineage>
</organism>
<dbReference type="PANTHER" id="PTHR43138">
    <property type="entry name" value="ACETYLTRANSFERASE, GNAT FAMILY"/>
    <property type="match status" value="1"/>
</dbReference>
<reference evidence="3" key="2">
    <citation type="submission" date="2015-01" db="EMBL/GenBank/DDBJ databases">
        <title>Evolutionary Origins and Diversification of the Mycorrhizal Mutualists.</title>
        <authorList>
            <consortium name="DOE Joint Genome Institute"/>
            <consortium name="Mycorrhizal Genomics Consortium"/>
            <person name="Kohler A."/>
            <person name="Kuo A."/>
            <person name="Nagy L.G."/>
            <person name="Floudas D."/>
            <person name="Copeland A."/>
            <person name="Barry K.W."/>
            <person name="Cichocki N."/>
            <person name="Veneault-Fourrey C."/>
            <person name="LaButti K."/>
            <person name="Lindquist E.A."/>
            <person name="Lipzen A."/>
            <person name="Lundell T."/>
            <person name="Morin E."/>
            <person name="Murat C."/>
            <person name="Riley R."/>
            <person name="Ohm R."/>
            <person name="Sun H."/>
            <person name="Tunlid A."/>
            <person name="Henrissat B."/>
            <person name="Grigoriev I.V."/>
            <person name="Hibbett D.S."/>
            <person name="Martin F."/>
        </authorList>
    </citation>
    <scope>NUCLEOTIDE SEQUENCE [LARGE SCALE GENOMIC DNA]</scope>
    <source>
        <strain evidence="3">MAFF 305830</strain>
    </source>
</reference>
<reference evidence="2 3" key="1">
    <citation type="submission" date="2014-04" db="EMBL/GenBank/DDBJ databases">
        <authorList>
            <consortium name="DOE Joint Genome Institute"/>
            <person name="Kuo A."/>
            <person name="Zuccaro A."/>
            <person name="Kohler A."/>
            <person name="Nagy L.G."/>
            <person name="Floudas D."/>
            <person name="Copeland A."/>
            <person name="Barry K.W."/>
            <person name="Cichocki N."/>
            <person name="Veneault-Fourrey C."/>
            <person name="LaButti K."/>
            <person name="Lindquist E.A."/>
            <person name="Lipzen A."/>
            <person name="Lundell T."/>
            <person name="Morin E."/>
            <person name="Murat C."/>
            <person name="Sun H."/>
            <person name="Tunlid A."/>
            <person name="Henrissat B."/>
            <person name="Grigoriev I.V."/>
            <person name="Hibbett D.S."/>
            <person name="Martin F."/>
            <person name="Nordberg H.P."/>
            <person name="Cantor M.N."/>
            <person name="Hua S.X."/>
        </authorList>
    </citation>
    <scope>NUCLEOTIDE SEQUENCE [LARGE SCALE GENOMIC DNA]</scope>
    <source>
        <strain evidence="2 3">MAFF 305830</strain>
    </source>
</reference>
<dbReference type="EMBL" id="KN824282">
    <property type="protein sequence ID" value="KIM31476.1"/>
    <property type="molecule type" value="Genomic_DNA"/>
</dbReference>
<name>A0A0C3BIY3_SERVB</name>
<evidence type="ECO:0000313" key="2">
    <source>
        <dbReference type="EMBL" id="KIM31476.1"/>
    </source>
</evidence>
<dbReference type="HOGENOM" id="CLU_013985_42_1_1"/>
<dbReference type="GO" id="GO:0016747">
    <property type="term" value="F:acyltransferase activity, transferring groups other than amino-acyl groups"/>
    <property type="evidence" value="ECO:0007669"/>
    <property type="project" value="InterPro"/>
</dbReference>
<protein>
    <recommendedName>
        <fullName evidence="1">N-acetyltransferase domain-containing protein</fullName>
    </recommendedName>
</protein>
<dbReference type="PANTHER" id="PTHR43138:SF1">
    <property type="entry name" value="N-ACETYLTRANSFERASE ACA1"/>
    <property type="match status" value="1"/>
</dbReference>
<gene>
    <name evidence="2" type="ORF">M408DRAFT_260262</name>
</gene>
<evidence type="ECO:0000313" key="3">
    <source>
        <dbReference type="Proteomes" id="UP000054097"/>
    </source>
</evidence>
<sequence>MSAYGTVQPPAKPQVLLSPTIYLISRKTHTRSPSYVKVEPQADLGWTHIAVFHLTSRDAPPELIDVLYEEFAEELERDEARTYPQEKGMTKEEFVAYYFARDVFVGLGLAIDPGKTPYDSSRTLEDARAGRDWKSAVAGFYYIKPNYPGHSSHLCNAGFVIPHTRRGQGLGNILARSFLHYAPALGYRGSVFNLVYVDNPASIKIWDTLGFQKVGLIPGAGKRVRKAADGQKEEVYYVDAHVVYKSFD</sequence>
<evidence type="ECO:0000259" key="1">
    <source>
        <dbReference type="PROSITE" id="PS51186"/>
    </source>
</evidence>
<dbReference type="Gene3D" id="3.40.630.30">
    <property type="match status" value="1"/>
</dbReference>
<dbReference type="InterPro" id="IPR052742">
    <property type="entry name" value="Mito_N-acetyltransferase"/>
</dbReference>
<accession>A0A0C3BIY3</accession>
<dbReference type="InterPro" id="IPR000182">
    <property type="entry name" value="GNAT_dom"/>
</dbReference>
<dbReference type="OrthoDB" id="10264707at2759"/>
<feature type="domain" description="N-acetyltransferase" evidence="1">
    <location>
        <begin position="54"/>
        <end position="229"/>
    </location>
</feature>
<proteinExistence type="predicted"/>
<dbReference type="PROSITE" id="PS51186">
    <property type="entry name" value="GNAT"/>
    <property type="match status" value="1"/>
</dbReference>